<proteinExistence type="predicted"/>
<dbReference type="EMBL" id="LN902842">
    <property type="protein sequence ID" value="CDS42394.1"/>
    <property type="molecule type" value="Genomic_DNA"/>
</dbReference>
<organism evidence="2 3">
    <name type="scientific">Echinococcus multilocularis</name>
    <name type="common">Fox tapeworm</name>
    <dbReference type="NCBI Taxonomy" id="6211"/>
    <lineage>
        <taxon>Eukaryota</taxon>
        <taxon>Metazoa</taxon>
        <taxon>Spiralia</taxon>
        <taxon>Lophotrochozoa</taxon>
        <taxon>Platyhelminthes</taxon>
        <taxon>Cestoda</taxon>
        <taxon>Eucestoda</taxon>
        <taxon>Cyclophyllidea</taxon>
        <taxon>Taeniidae</taxon>
        <taxon>Echinococcus</taxon>
    </lineage>
</organism>
<evidence type="ECO:0000256" key="1">
    <source>
        <dbReference type="SAM" id="SignalP"/>
    </source>
</evidence>
<gene>
    <name evidence="2" type="ORF">EmuJ_001010300</name>
</gene>
<feature type="chain" id="PRO_5009741762" description="Secreted protein" evidence="1">
    <location>
        <begin position="22"/>
        <end position="66"/>
    </location>
</feature>
<keyword evidence="1" id="KW-0732">Signal</keyword>
<evidence type="ECO:0000313" key="3">
    <source>
        <dbReference type="Proteomes" id="UP000017246"/>
    </source>
</evidence>
<reference evidence="2" key="1">
    <citation type="journal article" date="2013" name="Nature">
        <title>The genomes of four tapeworm species reveal adaptations to parasitism.</title>
        <authorList>
            <person name="Tsai I.J."/>
            <person name="Zarowiecki M."/>
            <person name="Holroyd N."/>
            <person name="Garciarrubio A."/>
            <person name="Sanchez-Flores A."/>
            <person name="Brooks K.L."/>
            <person name="Tracey A."/>
            <person name="Bobes R.J."/>
            <person name="Fragoso G."/>
            <person name="Sciutto E."/>
            <person name="Aslett M."/>
            <person name="Beasley H."/>
            <person name="Bennett H.M."/>
            <person name="Cai J."/>
            <person name="Camicia F."/>
            <person name="Clark R."/>
            <person name="Cucher M."/>
            <person name="De Silva N."/>
            <person name="Day T.A."/>
            <person name="Deplazes P."/>
            <person name="Estrada K."/>
            <person name="Fernandez C."/>
            <person name="Holland P.W."/>
            <person name="Hou J."/>
            <person name="Hu S."/>
            <person name="Huckvale T."/>
            <person name="Hung S.S."/>
            <person name="Kamenetzky L."/>
            <person name="Keane J.A."/>
            <person name="Kiss F."/>
            <person name="Koziol U."/>
            <person name="Lambert O."/>
            <person name="Liu K."/>
            <person name="Luo X."/>
            <person name="Luo Y."/>
            <person name="Macchiaroli N."/>
            <person name="Nichol S."/>
            <person name="Paps J."/>
            <person name="Parkinson J."/>
            <person name="Pouchkina-Stantcheva N."/>
            <person name="Riddiford N."/>
            <person name="Rosenzvit M."/>
            <person name="Salinas G."/>
            <person name="Wasmuth J.D."/>
            <person name="Zamanian M."/>
            <person name="Zheng Y."/>
            <person name="Cai X."/>
            <person name="Soberon X."/>
            <person name="Olson P.D."/>
            <person name="Laclette J.P."/>
            <person name="Brehm K."/>
            <person name="Berriman M."/>
            <person name="Garciarrubio A."/>
            <person name="Bobes R.J."/>
            <person name="Fragoso G."/>
            <person name="Sanchez-Flores A."/>
            <person name="Estrada K."/>
            <person name="Cevallos M.A."/>
            <person name="Morett E."/>
            <person name="Gonzalez V."/>
            <person name="Portillo T."/>
            <person name="Ochoa-Leyva A."/>
            <person name="Jose M.V."/>
            <person name="Sciutto E."/>
            <person name="Landa A."/>
            <person name="Jimenez L."/>
            <person name="Valdes V."/>
            <person name="Carrero J.C."/>
            <person name="Larralde C."/>
            <person name="Morales-Montor J."/>
            <person name="Limon-Lason J."/>
            <person name="Soberon X."/>
            <person name="Laclette J.P."/>
        </authorList>
    </citation>
    <scope>NUCLEOTIDE SEQUENCE [LARGE SCALE GENOMIC DNA]</scope>
</reference>
<name>A0A068YGD7_ECHMU</name>
<evidence type="ECO:0000313" key="2">
    <source>
        <dbReference type="EMBL" id="CDS42394.1"/>
    </source>
</evidence>
<protein>
    <recommendedName>
        <fullName evidence="4">Secreted protein</fullName>
    </recommendedName>
</protein>
<feature type="signal peptide" evidence="1">
    <location>
        <begin position="1"/>
        <end position="21"/>
    </location>
</feature>
<dbReference type="AlphaFoldDB" id="A0A068YGD7"/>
<evidence type="ECO:0008006" key="4">
    <source>
        <dbReference type="Google" id="ProtNLM"/>
    </source>
</evidence>
<dbReference type="Proteomes" id="UP000017246">
    <property type="component" value="Unassembled WGS sequence"/>
</dbReference>
<accession>A0A068YGD7</accession>
<sequence length="66" mass="7564">MHLFDLYALIPAVLYCRVVFSTFCDRIGPSPAESGPDDQRRYDFTSCASSLCDLRCKSYVWSRSVF</sequence>
<keyword evidence="3" id="KW-1185">Reference proteome</keyword>
<reference evidence="2" key="2">
    <citation type="submission" date="2015-11" db="EMBL/GenBank/DDBJ databases">
        <authorList>
            <person name="Zhang Y."/>
            <person name="Guo Z."/>
        </authorList>
    </citation>
    <scope>NUCLEOTIDE SEQUENCE</scope>
</reference>